<sequence length="174" mass="19740">MSYSYNATISDESNTVKACIQNAKVSFKNTRETCSTLRGRTLQNCFEYLNNVIRKIECVPMRRYARGVGNTTQARKFSTKNFVCTKGRWPVRSAALMLRICKNIKNNALNKGLVPENLIVDMVTVNKAPIIFGRCFRAHGRVNSFNKSPCHVKMVCKSIQPRINADDEVVEVKE</sequence>
<reference evidence="7 8" key="1">
    <citation type="journal article" date="2017" name="Environ. Microbiol.">
        <title>Decay of the glycolytic pathway and adaptation to intranuclear parasitism within Enterocytozoonidae microsporidia.</title>
        <authorList>
            <person name="Wiredu Boakye D."/>
            <person name="Jaroenlak P."/>
            <person name="Prachumwat A."/>
            <person name="Williams T.A."/>
            <person name="Bateman K.S."/>
            <person name="Itsathitphaisarn O."/>
            <person name="Sritunyalucksana K."/>
            <person name="Paszkiewicz K.H."/>
            <person name="Moore K.A."/>
            <person name="Stentiford G.D."/>
            <person name="Williams B.A."/>
        </authorList>
    </citation>
    <scope>NUCLEOTIDE SEQUENCE [LARGE SCALE GENOMIC DNA]</scope>
    <source>
        <strain evidence="6">Canceri</strain>
        <strain evidence="8">canceri</strain>
        <strain evidence="5 7">GB1</strain>
    </source>
</reference>
<accession>A0A1X0QGI0</accession>
<dbReference type="CDD" id="cd00336">
    <property type="entry name" value="Ribosomal_L22"/>
    <property type="match status" value="1"/>
</dbReference>
<evidence type="ECO:0000256" key="4">
    <source>
        <dbReference type="RuleBase" id="RU004005"/>
    </source>
</evidence>
<evidence type="ECO:0000256" key="2">
    <source>
        <dbReference type="ARBA" id="ARBA00022980"/>
    </source>
</evidence>
<dbReference type="GO" id="GO:0002181">
    <property type="term" value="P:cytoplasmic translation"/>
    <property type="evidence" value="ECO:0007669"/>
    <property type="project" value="TreeGrafter"/>
</dbReference>
<dbReference type="PANTHER" id="PTHR11593:SF10">
    <property type="entry name" value="60S RIBOSOMAL PROTEIN L17"/>
    <property type="match status" value="1"/>
</dbReference>
<dbReference type="InterPro" id="IPR001063">
    <property type="entry name" value="Ribosomal_uL22"/>
</dbReference>
<gene>
    <name evidence="6" type="ORF">A0H76_2963</name>
    <name evidence="5" type="ORF">HERIO_2672</name>
</gene>
<comment type="caution">
    <text evidence="6">The sequence shown here is derived from an EMBL/GenBank/DDBJ whole genome shotgun (WGS) entry which is preliminary data.</text>
</comment>
<keyword evidence="2 4" id="KW-0689">Ribosomal protein</keyword>
<dbReference type="Proteomes" id="UP000192501">
    <property type="component" value="Unassembled WGS sequence"/>
</dbReference>
<evidence type="ECO:0000313" key="5">
    <source>
        <dbReference type="EMBL" id="ORD95723.1"/>
    </source>
</evidence>
<evidence type="ECO:0000313" key="7">
    <source>
        <dbReference type="Proteomes" id="UP000192356"/>
    </source>
</evidence>
<evidence type="ECO:0000256" key="3">
    <source>
        <dbReference type="ARBA" id="ARBA00023274"/>
    </source>
</evidence>
<dbReference type="AlphaFoldDB" id="A0A1X0QGI0"/>
<dbReference type="PANTHER" id="PTHR11593">
    <property type="entry name" value="60S RIBOSOMAL PROTEIN L17"/>
    <property type="match status" value="1"/>
</dbReference>
<dbReference type="EMBL" id="LVKB01000202">
    <property type="protein sequence ID" value="ORD95723.1"/>
    <property type="molecule type" value="Genomic_DNA"/>
</dbReference>
<dbReference type="NCBIfam" id="TIGR01038">
    <property type="entry name" value="uL22_arch_euk"/>
    <property type="match status" value="1"/>
</dbReference>
<comment type="similarity">
    <text evidence="1 4">Belongs to the universal ribosomal protein uL22 family.</text>
</comment>
<dbReference type="OrthoDB" id="10254664at2759"/>
<evidence type="ECO:0000256" key="1">
    <source>
        <dbReference type="ARBA" id="ARBA00009451"/>
    </source>
</evidence>
<dbReference type="EMBL" id="LTAI01000399">
    <property type="protein sequence ID" value="ORD98888.1"/>
    <property type="molecule type" value="Genomic_DNA"/>
</dbReference>
<keyword evidence="7" id="KW-1185">Reference proteome</keyword>
<dbReference type="Proteomes" id="UP000192356">
    <property type="component" value="Unassembled WGS sequence"/>
</dbReference>
<dbReference type="InterPro" id="IPR036394">
    <property type="entry name" value="Ribosomal_uL22_sf"/>
</dbReference>
<dbReference type="VEuPathDB" id="MicrosporidiaDB:A0H76_2963"/>
<evidence type="ECO:0000313" key="8">
    <source>
        <dbReference type="Proteomes" id="UP000192501"/>
    </source>
</evidence>
<dbReference type="GO" id="GO:0022625">
    <property type="term" value="C:cytosolic large ribosomal subunit"/>
    <property type="evidence" value="ECO:0007669"/>
    <property type="project" value="TreeGrafter"/>
</dbReference>
<dbReference type="InterPro" id="IPR005721">
    <property type="entry name" value="Ribosomal_uL22_euk/arc"/>
</dbReference>
<evidence type="ECO:0000313" key="6">
    <source>
        <dbReference type="EMBL" id="ORD98888.1"/>
    </source>
</evidence>
<dbReference type="Gene3D" id="3.90.470.10">
    <property type="entry name" value="Ribosomal protein L22/L17"/>
    <property type="match status" value="1"/>
</dbReference>
<proteinExistence type="inferred from homology"/>
<dbReference type="SUPFAM" id="SSF54843">
    <property type="entry name" value="Ribosomal protein L22"/>
    <property type="match status" value="1"/>
</dbReference>
<dbReference type="GO" id="GO:0003735">
    <property type="term" value="F:structural constituent of ribosome"/>
    <property type="evidence" value="ECO:0007669"/>
    <property type="project" value="InterPro"/>
</dbReference>
<keyword evidence="3 4" id="KW-0687">Ribonucleoprotein</keyword>
<protein>
    <submittedName>
        <fullName evidence="6">Ribosomal prt L17</fullName>
    </submittedName>
</protein>
<dbReference type="Pfam" id="PF00237">
    <property type="entry name" value="Ribosomal_L22"/>
    <property type="match status" value="1"/>
</dbReference>
<organism evidence="6 8">
    <name type="scientific">Hepatospora eriocheir</name>
    <dbReference type="NCBI Taxonomy" id="1081669"/>
    <lineage>
        <taxon>Eukaryota</taxon>
        <taxon>Fungi</taxon>
        <taxon>Fungi incertae sedis</taxon>
        <taxon>Microsporidia</taxon>
        <taxon>Hepatosporidae</taxon>
        <taxon>Hepatospora</taxon>
    </lineage>
</organism>
<dbReference type="VEuPathDB" id="MicrosporidiaDB:HERIO_2672"/>
<name>A0A1X0QGI0_9MICR</name>